<dbReference type="InterPro" id="IPR006204">
    <property type="entry name" value="GHMP_kinase_N_dom"/>
</dbReference>
<evidence type="ECO:0000256" key="8">
    <source>
        <dbReference type="ARBA" id="ARBA00022777"/>
    </source>
</evidence>
<evidence type="ECO:0000256" key="3">
    <source>
        <dbReference type="ARBA" id="ARBA00012103"/>
    </source>
</evidence>
<dbReference type="PRINTS" id="PR00959">
    <property type="entry name" value="MEVGALKINASE"/>
</dbReference>
<dbReference type="Proteomes" id="UP000805614">
    <property type="component" value="Unassembled WGS sequence"/>
</dbReference>
<proteinExistence type="inferred from homology"/>
<dbReference type="Pfam" id="PF00288">
    <property type="entry name" value="GHMP_kinases_N"/>
    <property type="match status" value="1"/>
</dbReference>
<comment type="caution">
    <text evidence="16">The sequence shown here is derived from an EMBL/GenBank/DDBJ whole genome shotgun (WGS) entry which is preliminary data.</text>
</comment>
<organism evidence="16 17">
    <name type="scientific">Actinomadura alba</name>
    <dbReference type="NCBI Taxonomy" id="406431"/>
    <lineage>
        <taxon>Bacteria</taxon>
        <taxon>Bacillati</taxon>
        <taxon>Actinomycetota</taxon>
        <taxon>Actinomycetes</taxon>
        <taxon>Streptosporangiales</taxon>
        <taxon>Thermomonosporaceae</taxon>
        <taxon>Actinomadura</taxon>
    </lineage>
</organism>
<comment type="similarity">
    <text evidence="2">Belongs to the GHMP kinase family. Mevalonate kinase subfamily.</text>
</comment>
<evidence type="ECO:0000256" key="12">
    <source>
        <dbReference type="ARBA" id="ARBA00029438"/>
    </source>
</evidence>
<dbReference type="EMBL" id="JABVEC010000018">
    <property type="protein sequence ID" value="MBC6468396.1"/>
    <property type="molecule type" value="Genomic_DNA"/>
</dbReference>
<evidence type="ECO:0000259" key="15">
    <source>
        <dbReference type="Pfam" id="PF08544"/>
    </source>
</evidence>
<dbReference type="PANTHER" id="PTHR43290">
    <property type="entry name" value="MEVALONATE KINASE"/>
    <property type="match status" value="1"/>
</dbReference>
<sequence>MPPTNSRTFADRGTSAGDPDAERDRLGVGRAHGKAILLGEHAVVYGAPALAIPVPQLTVTANATRFLCPGDGADKVSFAMTGPASAPATPLATDGLRRLVAEFKEMTGVAGRMCVDVLIDCTIPQGCGLGSSAACARAVVLAFADLFARRLDARAVFDLVQTSEKVAHGRASGIDALATGSTSPILFRSGTARELPIPMPGDGPPHPPERTDGRADVSRPFGFDGLFVIADSGVAGSTKDAVELLRRKFERNAETQAEFVRRVSSLTHAAARDLARGQSSDFGARMTDNHKLLREIGLSTDRIDALVDATLAAGGLGAKISGGGLGGCMIALAGEPGRAQAVVRRLHEAGAVRTWVVPVGRFASHAN</sequence>
<evidence type="ECO:0000256" key="7">
    <source>
        <dbReference type="ARBA" id="ARBA00022741"/>
    </source>
</evidence>
<keyword evidence="11" id="KW-0443">Lipid metabolism</keyword>
<keyword evidence="17" id="KW-1185">Reference proteome</keyword>
<accession>A0ABR7LUB0</accession>
<evidence type="ECO:0000313" key="16">
    <source>
        <dbReference type="EMBL" id="MBC6468396.1"/>
    </source>
</evidence>
<feature type="domain" description="GHMP kinase N-terminal" evidence="14">
    <location>
        <begin position="101"/>
        <end position="178"/>
    </location>
</feature>
<evidence type="ECO:0000256" key="10">
    <source>
        <dbReference type="ARBA" id="ARBA00022842"/>
    </source>
</evidence>
<dbReference type="Gene3D" id="3.30.70.890">
    <property type="entry name" value="GHMP kinase, C-terminal domain"/>
    <property type="match status" value="1"/>
</dbReference>
<gene>
    <name evidence="16" type="primary">mvk</name>
    <name evidence="16" type="ORF">HKK74_23275</name>
</gene>
<keyword evidence="4" id="KW-0963">Cytoplasm</keyword>
<reference evidence="16 17" key="1">
    <citation type="submission" date="2020-06" db="EMBL/GenBank/DDBJ databases">
        <title>Actinomadura xiongansis sp. nov., isolated from soil of Baiyangdian.</title>
        <authorList>
            <person name="Zhang X."/>
        </authorList>
    </citation>
    <scope>NUCLEOTIDE SEQUENCE [LARGE SCALE GENOMIC DNA]</scope>
    <source>
        <strain evidence="16 17">HBUM206468</strain>
    </source>
</reference>
<dbReference type="Gene3D" id="3.30.230.10">
    <property type="match status" value="1"/>
</dbReference>
<dbReference type="InterPro" id="IPR020568">
    <property type="entry name" value="Ribosomal_Su5_D2-typ_SF"/>
</dbReference>
<evidence type="ECO:0000259" key="14">
    <source>
        <dbReference type="Pfam" id="PF00288"/>
    </source>
</evidence>
<feature type="region of interest" description="Disordered" evidence="13">
    <location>
        <begin position="1"/>
        <end position="24"/>
    </location>
</feature>
<dbReference type="SUPFAM" id="SSF54211">
    <property type="entry name" value="Ribosomal protein S5 domain 2-like"/>
    <property type="match status" value="1"/>
</dbReference>
<evidence type="ECO:0000256" key="2">
    <source>
        <dbReference type="ARBA" id="ARBA00006495"/>
    </source>
</evidence>
<comment type="pathway">
    <text evidence="12">Isoprenoid biosynthesis; isopentenyl diphosphate biosynthesis via mevalonate pathway; isopentenyl diphosphate from (R)-mevalonate: step 1/3.</text>
</comment>
<evidence type="ECO:0000256" key="1">
    <source>
        <dbReference type="ARBA" id="ARBA00004496"/>
    </source>
</evidence>
<dbReference type="InterPro" id="IPR006203">
    <property type="entry name" value="GHMP_knse_ATP-bd_CS"/>
</dbReference>
<dbReference type="SUPFAM" id="SSF55060">
    <property type="entry name" value="GHMP Kinase, C-terminal domain"/>
    <property type="match status" value="1"/>
</dbReference>
<protein>
    <recommendedName>
        <fullName evidence="3">mevalonate kinase</fullName>
        <ecNumber evidence="3">2.7.1.36</ecNumber>
    </recommendedName>
</protein>
<evidence type="ECO:0000256" key="5">
    <source>
        <dbReference type="ARBA" id="ARBA00022516"/>
    </source>
</evidence>
<dbReference type="InterPro" id="IPR036554">
    <property type="entry name" value="GHMP_kinase_C_sf"/>
</dbReference>
<evidence type="ECO:0000256" key="11">
    <source>
        <dbReference type="ARBA" id="ARBA00023098"/>
    </source>
</evidence>
<dbReference type="InterPro" id="IPR014721">
    <property type="entry name" value="Ribsml_uS5_D2-typ_fold_subgr"/>
</dbReference>
<evidence type="ECO:0000256" key="13">
    <source>
        <dbReference type="SAM" id="MobiDB-lite"/>
    </source>
</evidence>
<dbReference type="InterPro" id="IPR006205">
    <property type="entry name" value="Mev_gal_kin"/>
</dbReference>
<dbReference type="InterPro" id="IPR013750">
    <property type="entry name" value="GHMP_kinase_C_dom"/>
</dbReference>
<dbReference type="EC" id="2.7.1.36" evidence="3"/>
<keyword evidence="7" id="KW-0547">Nucleotide-binding</keyword>
<comment type="subcellular location">
    <subcellularLocation>
        <location evidence="1">Cytoplasm</location>
    </subcellularLocation>
</comment>
<dbReference type="Pfam" id="PF08544">
    <property type="entry name" value="GHMP_kinases_C"/>
    <property type="match status" value="1"/>
</dbReference>
<evidence type="ECO:0000256" key="6">
    <source>
        <dbReference type="ARBA" id="ARBA00022679"/>
    </source>
</evidence>
<dbReference type="GO" id="GO:0004496">
    <property type="term" value="F:mevalonate kinase activity"/>
    <property type="evidence" value="ECO:0007669"/>
    <property type="project" value="UniProtKB-EC"/>
</dbReference>
<keyword evidence="5" id="KW-0444">Lipid biosynthesis</keyword>
<evidence type="ECO:0000313" key="17">
    <source>
        <dbReference type="Proteomes" id="UP000805614"/>
    </source>
</evidence>
<dbReference type="NCBIfam" id="TIGR00549">
    <property type="entry name" value="mevalon_kin"/>
    <property type="match status" value="1"/>
</dbReference>
<keyword evidence="10" id="KW-0460">Magnesium</keyword>
<evidence type="ECO:0000256" key="4">
    <source>
        <dbReference type="ARBA" id="ARBA00022490"/>
    </source>
</evidence>
<keyword evidence="9" id="KW-0067">ATP-binding</keyword>
<keyword evidence="8 16" id="KW-0418">Kinase</keyword>
<evidence type="ECO:0000256" key="9">
    <source>
        <dbReference type="ARBA" id="ARBA00022840"/>
    </source>
</evidence>
<feature type="domain" description="GHMP kinase C-terminal" evidence="15">
    <location>
        <begin position="271"/>
        <end position="350"/>
    </location>
</feature>
<dbReference type="RefSeq" id="WP_187245489.1">
    <property type="nucleotide sequence ID" value="NZ_BAAAOK010000015.1"/>
</dbReference>
<dbReference type="PANTHER" id="PTHR43290:SF2">
    <property type="entry name" value="MEVALONATE KINASE"/>
    <property type="match status" value="1"/>
</dbReference>
<keyword evidence="6 16" id="KW-0808">Transferase</keyword>
<dbReference type="PROSITE" id="PS00627">
    <property type="entry name" value="GHMP_KINASES_ATP"/>
    <property type="match status" value="1"/>
</dbReference>
<name>A0ABR7LUB0_9ACTN</name>